<feature type="transmembrane region" description="Helical" evidence="1">
    <location>
        <begin position="51"/>
        <end position="72"/>
    </location>
</feature>
<dbReference type="EMBL" id="JAGQDE010000003">
    <property type="protein sequence ID" value="MBQ0958194.1"/>
    <property type="molecule type" value="Genomic_DNA"/>
</dbReference>
<feature type="transmembrane region" description="Helical" evidence="1">
    <location>
        <begin position="165"/>
        <end position="188"/>
    </location>
</feature>
<feature type="transmembrane region" description="Helical" evidence="1">
    <location>
        <begin position="138"/>
        <end position="159"/>
    </location>
</feature>
<protein>
    <submittedName>
        <fullName evidence="2">Low temperature requirement protein A</fullName>
    </submittedName>
</protein>
<dbReference type="AlphaFoldDB" id="A0A940YF73"/>
<name>A0A940YF73_9BURK</name>
<feature type="transmembrane region" description="Helical" evidence="1">
    <location>
        <begin position="270"/>
        <end position="291"/>
    </location>
</feature>
<dbReference type="RefSeq" id="WP_210800715.1">
    <property type="nucleotide sequence ID" value="NZ_JAGQDE010000003.1"/>
</dbReference>
<feature type="transmembrane region" description="Helical" evidence="1">
    <location>
        <begin position="303"/>
        <end position="320"/>
    </location>
</feature>
<keyword evidence="1" id="KW-1133">Transmembrane helix</keyword>
<reference evidence="2" key="1">
    <citation type="submission" date="2021-04" db="EMBL/GenBank/DDBJ databases">
        <title>The genome sequence of Ideonella sp. 4Y11.</title>
        <authorList>
            <person name="Liu Y."/>
        </authorList>
    </citation>
    <scope>NUCLEOTIDE SEQUENCE</scope>
    <source>
        <strain evidence="2">4Y11</strain>
    </source>
</reference>
<feature type="transmembrane region" description="Helical" evidence="1">
    <location>
        <begin position="200"/>
        <end position="219"/>
    </location>
</feature>
<feature type="transmembrane region" description="Helical" evidence="1">
    <location>
        <begin position="225"/>
        <end position="250"/>
    </location>
</feature>
<keyword evidence="1" id="KW-0812">Transmembrane</keyword>
<dbReference type="Pfam" id="PF06772">
    <property type="entry name" value="LtrA"/>
    <property type="match status" value="1"/>
</dbReference>
<dbReference type="Proteomes" id="UP000678374">
    <property type="component" value="Unassembled WGS sequence"/>
</dbReference>
<evidence type="ECO:0000313" key="2">
    <source>
        <dbReference type="EMBL" id="MBQ0958194.1"/>
    </source>
</evidence>
<organism evidence="2 3">
    <name type="scientific">Ideonella aquatica</name>
    <dbReference type="NCBI Taxonomy" id="2824119"/>
    <lineage>
        <taxon>Bacteria</taxon>
        <taxon>Pseudomonadati</taxon>
        <taxon>Pseudomonadota</taxon>
        <taxon>Betaproteobacteria</taxon>
        <taxon>Burkholderiales</taxon>
        <taxon>Sphaerotilaceae</taxon>
        <taxon>Ideonella</taxon>
    </lineage>
</organism>
<gene>
    <name evidence="2" type="ORF">KAK06_04430</name>
</gene>
<evidence type="ECO:0000313" key="3">
    <source>
        <dbReference type="Proteomes" id="UP000678374"/>
    </source>
</evidence>
<feature type="transmembrane region" description="Helical" evidence="1">
    <location>
        <begin position="107"/>
        <end position="126"/>
    </location>
</feature>
<sequence length="324" mass="34825">MSVHHAGGEDLPPQVHARKATWFELFFDLVFVVAVAQLSGRYAHHFDLAGAAGSALLLMAMWWCWLGHTFHATRFDQQRPDQRWLGLAQIGAVCVIAYGVSDAFGERAAGFALGLAAFKALLVLAYQAERRWRGAHGLIAAYSGLYGLQALLWAVSAGLPPTPRLVLWGLALALDLASPWWVARYTAAVPPHPEHLPERFGLFTIILLGEGVASVVHALDHGPVLHGTAVVAALLGAALAFLTWLGYFEVTRAHDERVVHGTAGGRQLRLWAYGHVPIYLGVFSLAAGTVAMAGDDAWGAPQWALYGGGVALIALGLALLRRAR</sequence>
<proteinExistence type="predicted"/>
<evidence type="ECO:0000256" key="1">
    <source>
        <dbReference type="SAM" id="Phobius"/>
    </source>
</evidence>
<dbReference type="InterPro" id="IPR010640">
    <property type="entry name" value="Low_temperature_requirement_A"/>
</dbReference>
<comment type="caution">
    <text evidence="2">The sequence shown here is derived from an EMBL/GenBank/DDBJ whole genome shotgun (WGS) entry which is preliminary data.</text>
</comment>
<keyword evidence="3" id="KW-1185">Reference proteome</keyword>
<dbReference type="PANTHER" id="PTHR36840:SF1">
    <property type="entry name" value="BLL5714 PROTEIN"/>
    <property type="match status" value="1"/>
</dbReference>
<dbReference type="PANTHER" id="PTHR36840">
    <property type="entry name" value="BLL5714 PROTEIN"/>
    <property type="match status" value="1"/>
</dbReference>
<accession>A0A940YF73</accession>
<keyword evidence="1" id="KW-0472">Membrane</keyword>
<feature type="transmembrane region" description="Helical" evidence="1">
    <location>
        <begin position="84"/>
        <end position="101"/>
    </location>
</feature>
<feature type="transmembrane region" description="Helical" evidence="1">
    <location>
        <begin position="21"/>
        <end position="39"/>
    </location>
</feature>